<proteinExistence type="predicted"/>
<sequence length="211" mass="23267">MIINPSDPLDWTGRPWANANKLTTVYLSARQWGGPGAPIDSDRRWEIARRLLHDHTIDLADRVAGLLVVLYAQNAADVSRLTLGHVQVTDDSVRIRLGDRPIEIPEPLAALTRELVTARTCSHTHAGSQTWLFSGRLAGRPITDGALRDRLARIGIRITEARTAALFQLATDLPAAILARVLGIDIKGAVRWQRACAGDWTTYAADVSRRR</sequence>
<evidence type="ECO:0000313" key="1">
    <source>
        <dbReference type="EMBL" id="RKN55351.1"/>
    </source>
</evidence>
<dbReference type="InterPro" id="IPR011010">
    <property type="entry name" value="DNA_brk_join_enz"/>
</dbReference>
<dbReference type="OrthoDB" id="3405537at2"/>
<dbReference type="EMBL" id="RBAN01000002">
    <property type="protein sequence ID" value="RKN55351.1"/>
    <property type="molecule type" value="Genomic_DNA"/>
</dbReference>
<accession>A0A3B0A4D8</accession>
<dbReference type="Proteomes" id="UP000279968">
    <property type="component" value="Unassembled WGS sequence"/>
</dbReference>
<gene>
    <name evidence="1" type="ORF">D7193_11775</name>
</gene>
<evidence type="ECO:0000313" key="2">
    <source>
        <dbReference type="Proteomes" id="UP000279968"/>
    </source>
</evidence>
<dbReference type="RefSeq" id="WP_120779539.1">
    <property type="nucleotide sequence ID" value="NZ_JBHLUP010000002.1"/>
</dbReference>
<organism evidence="1 2">
    <name type="scientific">Micromonospora costi</name>
    <dbReference type="NCBI Taxonomy" id="1530042"/>
    <lineage>
        <taxon>Bacteria</taxon>
        <taxon>Bacillati</taxon>
        <taxon>Actinomycetota</taxon>
        <taxon>Actinomycetes</taxon>
        <taxon>Micromonosporales</taxon>
        <taxon>Micromonosporaceae</taxon>
        <taxon>Micromonospora</taxon>
    </lineage>
</organism>
<protein>
    <submittedName>
        <fullName evidence="1">Uncharacterized protein</fullName>
    </submittedName>
</protein>
<comment type="caution">
    <text evidence="1">The sequence shown here is derived from an EMBL/GenBank/DDBJ whole genome shotgun (WGS) entry which is preliminary data.</text>
</comment>
<name>A0A3B0A4D8_9ACTN</name>
<dbReference type="AlphaFoldDB" id="A0A3B0A4D8"/>
<reference evidence="1 2" key="1">
    <citation type="journal article" date="2015" name="Int. J. Syst. Evol. Microbiol.">
        <title>Micromonospora costi sp. nov., isolated from a leaf of Costus speciosus.</title>
        <authorList>
            <person name="Thawai C."/>
        </authorList>
    </citation>
    <scope>NUCLEOTIDE SEQUENCE [LARGE SCALE GENOMIC DNA]</scope>
    <source>
        <strain evidence="1 2">CS1-12</strain>
    </source>
</reference>
<dbReference type="SUPFAM" id="SSF56349">
    <property type="entry name" value="DNA breaking-rejoining enzymes"/>
    <property type="match status" value="1"/>
</dbReference>
<dbReference type="GO" id="GO:0003677">
    <property type="term" value="F:DNA binding"/>
    <property type="evidence" value="ECO:0007669"/>
    <property type="project" value="InterPro"/>
</dbReference>
<keyword evidence="2" id="KW-1185">Reference proteome</keyword>